<feature type="region of interest" description="Disordered" evidence="1">
    <location>
        <begin position="1"/>
        <end position="51"/>
    </location>
</feature>
<feature type="compositionally biased region" description="Polar residues" evidence="1">
    <location>
        <begin position="11"/>
        <end position="27"/>
    </location>
</feature>
<sequence>MSKKGKKQPKPNYSKQQRAQAKSNPTQAKPEIAVARVQRKTPKSADPSPVVSLEPLAPLIVRSGRPFDDQAGADAPRFPPPSTLAGCLRTAWARATDQAFGPELAELSVAGPLLARVESTGKTLRLLAPKPADAQYFGHDQDARCLRLEPRDFENGCDADLPEGLCPLRLSETVQGKASKGPTWWAWEDLIDFRQNKTLDHKELTKRGWSPPAGDRRTHVAIDAATQAAESGRLFQTEGLDLEPDNPTLHHTLKQQQASDHSASGTLRLLAHCAEPLPAALVHLGGERRLARLRPEPESAWPTPPDTWFQDIHRSGGLTLTLLTPGVFQAGYRPGWLDETLTGEPPIAPGVRLQLVAAAVERWQPHSGWDLARQEARPTRKLVGAGATYWFRLLDTPSPEALAPLWLASLCDLEQDQRDGYGLALPAPWTPHD</sequence>
<evidence type="ECO:0000313" key="2">
    <source>
        <dbReference type="EMBL" id="MBK1645223.1"/>
    </source>
</evidence>
<gene>
    <name evidence="2" type="ORF">CKO25_11335</name>
</gene>
<reference evidence="2 3" key="1">
    <citation type="journal article" date="2020" name="Microorganisms">
        <title>Osmotic Adaptation and Compatible Solute Biosynthesis of Phototrophic Bacteria as Revealed from Genome Analyses.</title>
        <authorList>
            <person name="Imhoff J.F."/>
            <person name="Rahn T."/>
            <person name="Kunzel S."/>
            <person name="Keller A."/>
            <person name="Neulinger S.C."/>
        </authorList>
    </citation>
    <scope>NUCLEOTIDE SEQUENCE [LARGE SCALE GENOMIC DNA]</scope>
    <source>
        <strain evidence="2 3">DSM 21303</strain>
    </source>
</reference>
<dbReference type="Pfam" id="PF09700">
    <property type="entry name" value="Cas_Cmr3"/>
    <property type="match status" value="1"/>
</dbReference>
<keyword evidence="3" id="KW-1185">Reference proteome</keyword>
<evidence type="ECO:0000256" key="1">
    <source>
        <dbReference type="SAM" id="MobiDB-lite"/>
    </source>
</evidence>
<dbReference type="RefSeq" id="WP_200388029.1">
    <property type="nucleotide sequence ID" value="NZ_NRSD01000010.1"/>
</dbReference>
<dbReference type="Gene3D" id="2.60.40.4350">
    <property type="match status" value="1"/>
</dbReference>
<name>A0A9X0WIJ9_9GAMM</name>
<protein>
    <submittedName>
        <fullName evidence="2">CRISPR-associated protein Cmr3</fullName>
    </submittedName>
</protein>
<evidence type="ECO:0000313" key="3">
    <source>
        <dbReference type="Proteomes" id="UP001138802"/>
    </source>
</evidence>
<organism evidence="2 3">
    <name type="scientific">Thiocapsa imhoffii</name>
    <dbReference type="NCBI Taxonomy" id="382777"/>
    <lineage>
        <taxon>Bacteria</taxon>
        <taxon>Pseudomonadati</taxon>
        <taxon>Pseudomonadota</taxon>
        <taxon>Gammaproteobacteria</taxon>
        <taxon>Chromatiales</taxon>
        <taxon>Chromatiaceae</taxon>
        <taxon>Thiocapsa</taxon>
    </lineage>
</organism>
<dbReference type="EMBL" id="NRSD01000010">
    <property type="protein sequence ID" value="MBK1645223.1"/>
    <property type="molecule type" value="Genomic_DNA"/>
</dbReference>
<dbReference type="AlphaFoldDB" id="A0A9X0WIJ9"/>
<comment type="caution">
    <text evidence="2">The sequence shown here is derived from an EMBL/GenBank/DDBJ whole genome shotgun (WGS) entry which is preliminary data.</text>
</comment>
<proteinExistence type="predicted"/>
<dbReference type="Proteomes" id="UP001138802">
    <property type="component" value="Unassembled WGS sequence"/>
</dbReference>
<dbReference type="InterPro" id="IPR019117">
    <property type="entry name" value="CRISPR-assoc_protein_Cmr3"/>
</dbReference>
<accession>A0A9X0WIJ9</accession>